<evidence type="ECO:0000313" key="3">
    <source>
        <dbReference type="Proteomes" id="UP000028294"/>
    </source>
</evidence>
<dbReference type="PANTHER" id="PTHR22916">
    <property type="entry name" value="GLYCOSYLTRANSFERASE"/>
    <property type="match status" value="1"/>
</dbReference>
<evidence type="ECO:0000259" key="1">
    <source>
        <dbReference type="Pfam" id="PF00535"/>
    </source>
</evidence>
<dbReference type="InterPro" id="IPR029044">
    <property type="entry name" value="Nucleotide-diphossugar_trans"/>
</dbReference>
<dbReference type="AlphaFoldDB" id="A0AAP8ZX58"/>
<dbReference type="RefSeq" id="WP_137569063.1">
    <property type="nucleotide sequence ID" value="NZ_CP036553.1"/>
</dbReference>
<gene>
    <name evidence="2" type="ORF">IA74_012390</name>
</gene>
<dbReference type="InterPro" id="IPR001173">
    <property type="entry name" value="Glyco_trans_2-like"/>
</dbReference>
<feature type="domain" description="Glycosyltransferase 2-like" evidence="1">
    <location>
        <begin position="4"/>
        <end position="120"/>
    </location>
</feature>
<dbReference type="Gene3D" id="3.90.550.10">
    <property type="entry name" value="Spore Coat Polysaccharide Biosynthesis Protein SpsA, Chain A"/>
    <property type="match status" value="1"/>
</dbReference>
<dbReference type="CDD" id="cd06433">
    <property type="entry name" value="GT_2_WfgS_like"/>
    <property type="match status" value="1"/>
</dbReference>
<organism evidence="2 3">
    <name type="scientific">Bacteroides fragilis</name>
    <dbReference type="NCBI Taxonomy" id="817"/>
    <lineage>
        <taxon>Bacteria</taxon>
        <taxon>Pseudomonadati</taxon>
        <taxon>Bacteroidota</taxon>
        <taxon>Bacteroidia</taxon>
        <taxon>Bacteroidales</taxon>
        <taxon>Bacteroidaceae</taxon>
        <taxon>Bacteroides</taxon>
    </lineage>
</organism>
<dbReference type="Proteomes" id="UP000028294">
    <property type="component" value="Chromosome"/>
</dbReference>
<dbReference type="PANTHER" id="PTHR22916:SF3">
    <property type="entry name" value="UDP-GLCNAC:BETAGAL BETA-1,3-N-ACETYLGLUCOSAMINYLTRANSFERASE-LIKE PROTEIN 1"/>
    <property type="match status" value="1"/>
</dbReference>
<reference evidence="2 3" key="1">
    <citation type="submission" date="2019-03" db="EMBL/GenBank/DDBJ databases">
        <title>Complete genome assembly of MDR B. fragilis.</title>
        <authorList>
            <person name="Sydenham T.V."/>
            <person name="Hasman H."/>
            <person name="Justesen U.S."/>
        </authorList>
    </citation>
    <scope>NUCLEOTIDE SEQUENCE [LARGE SCALE GENOMIC DNA]</scope>
    <source>
        <strain evidence="2 3">DCMOUH0067B</strain>
    </source>
</reference>
<dbReference type="SUPFAM" id="SSF53448">
    <property type="entry name" value="Nucleotide-diphospho-sugar transferases"/>
    <property type="match status" value="1"/>
</dbReference>
<dbReference type="EMBL" id="CP036553">
    <property type="protein sequence ID" value="QCQ36849.1"/>
    <property type="molecule type" value="Genomic_DNA"/>
</dbReference>
<accession>A0AAP8ZX58</accession>
<proteinExistence type="predicted"/>
<protein>
    <submittedName>
        <fullName evidence="2">Glycosyltransferase</fullName>
    </submittedName>
</protein>
<name>A0AAP8ZX58_BACFG</name>
<dbReference type="GO" id="GO:0016758">
    <property type="term" value="F:hexosyltransferase activity"/>
    <property type="evidence" value="ECO:0007669"/>
    <property type="project" value="UniProtKB-ARBA"/>
</dbReference>
<dbReference type="Pfam" id="PF00535">
    <property type="entry name" value="Glycos_transf_2"/>
    <property type="match status" value="1"/>
</dbReference>
<sequence>MNVSIITVVRNAEKTIEKTIQSVINQTYDDYEYIIIDGCSTDTTNRIIETYLNHISKYISEPDAGIYDAMNKGISLANGKWIYFLGADDTLYSDDILELVFDSDYKDDDVIYGNVLLKESGVIFDGEFDYEKLCSKSPCHQAIFYRKELFNRYGVFDLKYRTTADYVLHINTLRGGSKWRYIERIIAVYNETGASYSQRDVAYLNDRFEIRLLGFAELVNEKLLARIFLSSFWRFLITHPIKRSLQNLRILFSHMEWYTILVVIYEKYTKNEK</sequence>
<evidence type="ECO:0000313" key="2">
    <source>
        <dbReference type="EMBL" id="QCQ36849.1"/>
    </source>
</evidence>